<comment type="caution">
    <text evidence="1">The sequence shown here is derived from an EMBL/GenBank/DDBJ whole genome shotgun (WGS) entry which is preliminary data.</text>
</comment>
<dbReference type="Proteomes" id="UP001519460">
    <property type="component" value="Unassembled WGS sequence"/>
</dbReference>
<name>A0ABD0L7T9_9CAEN</name>
<dbReference type="EMBL" id="JACVVK020000076">
    <property type="protein sequence ID" value="KAK7495348.1"/>
    <property type="molecule type" value="Genomic_DNA"/>
</dbReference>
<evidence type="ECO:0000313" key="1">
    <source>
        <dbReference type="EMBL" id="KAK7495348.1"/>
    </source>
</evidence>
<accession>A0ABD0L7T9</accession>
<dbReference type="AlphaFoldDB" id="A0ABD0L7T9"/>
<evidence type="ECO:0000313" key="2">
    <source>
        <dbReference type="Proteomes" id="UP001519460"/>
    </source>
</evidence>
<sequence length="148" mass="16251">FLGRPGFQASRTAQLPSGLLLPTSGQFLHQYRAPAVAKKRAPETDVIKRYRKLATLGQSSQVSGRTGASLVPYPSILLPVARVPFKTWKRVIKLSGDTPPPFKNTQAMELNGCGVIPRLLSDLFHLLNSYRSQSVAKQSQTQNSFFPG</sequence>
<feature type="non-terminal residue" evidence="1">
    <location>
        <position position="148"/>
    </location>
</feature>
<protein>
    <submittedName>
        <fullName evidence="1">Uncharacterized protein</fullName>
    </submittedName>
</protein>
<proteinExistence type="predicted"/>
<organism evidence="1 2">
    <name type="scientific">Batillaria attramentaria</name>
    <dbReference type="NCBI Taxonomy" id="370345"/>
    <lineage>
        <taxon>Eukaryota</taxon>
        <taxon>Metazoa</taxon>
        <taxon>Spiralia</taxon>
        <taxon>Lophotrochozoa</taxon>
        <taxon>Mollusca</taxon>
        <taxon>Gastropoda</taxon>
        <taxon>Caenogastropoda</taxon>
        <taxon>Sorbeoconcha</taxon>
        <taxon>Cerithioidea</taxon>
        <taxon>Batillariidae</taxon>
        <taxon>Batillaria</taxon>
    </lineage>
</organism>
<reference evidence="1 2" key="1">
    <citation type="journal article" date="2023" name="Sci. Data">
        <title>Genome assembly of the Korean intertidal mud-creeper Batillaria attramentaria.</title>
        <authorList>
            <person name="Patra A.K."/>
            <person name="Ho P.T."/>
            <person name="Jun S."/>
            <person name="Lee S.J."/>
            <person name="Kim Y."/>
            <person name="Won Y.J."/>
        </authorList>
    </citation>
    <scope>NUCLEOTIDE SEQUENCE [LARGE SCALE GENOMIC DNA]</scope>
    <source>
        <strain evidence="1">Wonlab-2016</strain>
    </source>
</reference>
<feature type="non-terminal residue" evidence="1">
    <location>
        <position position="1"/>
    </location>
</feature>
<gene>
    <name evidence="1" type="ORF">BaRGS_00013530</name>
</gene>
<keyword evidence="2" id="KW-1185">Reference proteome</keyword>